<feature type="transmembrane region" description="Helical" evidence="4">
    <location>
        <begin position="12"/>
        <end position="35"/>
    </location>
</feature>
<keyword evidence="3 4" id="KW-0472">Membrane</keyword>
<dbReference type="InterPro" id="IPR020846">
    <property type="entry name" value="MFS_dom"/>
</dbReference>
<protein>
    <submittedName>
        <fullName evidence="6">MFS transporter</fullName>
    </submittedName>
</protein>
<feature type="transmembrane region" description="Helical" evidence="4">
    <location>
        <begin position="282"/>
        <end position="305"/>
    </location>
</feature>
<dbReference type="Gene3D" id="1.20.1250.20">
    <property type="entry name" value="MFS general substrate transporter like domains"/>
    <property type="match status" value="1"/>
</dbReference>
<organism evidence="6 7">
    <name type="scientific">Deinococcus piscis</name>
    <dbReference type="NCBI Taxonomy" id="394230"/>
    <lineage>
        <taxon>Bacteria</taxon>
        <taxon>Thermotogati</taxon>
        <taxon>Deinococcota</taxon>
        <taxon>Deinococci</taxon>
        <taxon>Deinococcales</taxon>
        <taxon>Deinococcaceae</taxon>
        <taxon>Deinococcus</taxon>
    </lineage>
</organism>
<gene>
    <name evidence="6" type="ORF">GCM10017783_14630</name>
</gene>
<dbReference type="RefSeq" id="WP_189643026.1">
    <property type="nucleotide sequence ID" value="NZ_BNAL01000016.1"/>
</dbReference>
<feature type="transmembrane region" description="Helical" evidence="4">
    <location>
        <begin position="377"/>
        <end position="399"/>
    </location>
</feature>
<evidence type="ECO:0000313" key="6">
    <source>
        <dbReference type="EMBL" id="GHG03290.1"/>
    </source>
</evidence>
<feature type="transmembrane region" description="Helical" evidence="4">
    <location>
        <begin position="103"/>
        <end position="121"/>
    </location>
</feature>
<dbReference type="SUPFAM" id="SSF103473">
    <property type="entry name" value="MFS general substrate transporter"/>
    <property type="match status" value="1"/>
</dbReference>
<dbReference type="Pfam" id="PF07690">
    <property type="entry name" value="MFS_1"/>
    <property type="match status" value="1"/>
</dbReference>
<comment type="caution">
    <text evidence="6">The sequence shown here is derived from an EMBL/GenBank/DDBJ whole genome shotgun (WGS) entry which is preliminary data.</text>
</comment>
<keyword evidence="7" id="KW-1185">Reference proteome</keyword>
<dbReference type="Proteomes" id="UP000632154">
    <property type="component" value="Unassembled WGS sequence"/>
</dbReference>
<dbReference type="InterPro" id="IPR036259">
    <property type="entry name" value="MFS_trans_sf"/>
</dbReference>
<feature type="transmembrane region" description="Helical" evidence="4">
    <location>
        <begin position="220"/>
        <end position="242"/>
    </location>
</feature>
<accession>A0ABQ3K4B9</accession>
<dbReference type="PANTHER" id="PTHR23525:SF1">
    <property type="entry name" value="NODULIN-LIKE DOMAIN-CONTAINING PROTEIN"/>
    <property type="match status" value="1"/>
</dbReference>
<evidence type="ECO:0000259" key="5">
    <source>
        <dbReference type="PROSITE" id="PS50850"/>
    </source>
</evidence>
<keyword evidence="2 4" id="KW-1133">Transmembrane helix</keyword>
<dbReference type="InterPro" id="IPR011701">
    <property type="entry name" value="MFS"/>
</dbReference>
<feature type="domain" description="Major facilitator superfamily (MFS) profile" evidence="5">
    <location>
        <begin position="9"/>
        <end position="403"/>
    </location>
</feature>
<dbReference type="EMBL" id="BNAL01000016">
    <property type="protein sequence ID" value="GHG03290.1"/>
    <property type="molecule type" value="Genomic_DNA"/>
</dbReference>
<feature type="transmembrane region" description="Helical" evidence="4">
    <location>
        <begin position="78"/>
        <end position="97"/>
    </location>
</feature>
<evidence type="ECO:0000256" key="2">
    <source>
        <dbReference type="ARBA" id="ARBA00022989"/>
    </source>
</evidence>
<sequence>MSRPRYSRQLWLFLAASFSFGLSQAFVMLFLNFYLRALGLGPEWQGIINALPALTLAAVSLPLVVLARRLSNARVIQLGAALSVLGLTLLALAPGALLAVAGALLQGMGSAALAVSGAPFMANNSTEKTRVGLFTLQSALMVGAGFVGNLLGGQLPGLYAAWTGVDPGSLEALRTAMLMAAALQLLGALPTLGLRPSGKPSQPGRSGALSIQDKPTMFRLVLPTMFVGLGAGATIPFLNVYIEGRFGISYASLGTLFAWTSLATAVTVLIQPWLVRRLGQLSAVLAVQASSLPFLVLLGFAPYLWMVTVALFMRGALMNATGPVYSSYAMSVLPEADRPMYSATNTILWSGSWALASLGSGALRASGWFDFGTNFNILFAFTLLMYLCNTLAVYLGVYLPDRRGELRRQDADLPSG</sequence>
<name>A0ABQ3K4B9_9DEIO</name>
<dbReference type="PROSITE" id="PS50850">
    <property type="entry name" value="MFS"/>
    <property type="match status" value="1"/>
</dbReference>
<evidence type="ECO:0000313" key="7">
    <source>
        <dbReference type="Proteomes" id="UP000632154"/>
    </source>
</evidence>
<keyword evidence="1 4" id="KW-0812">Transmembrane</keyword>
<reference evidence="7" key="1">
    <citation type="journal article" date="2019" name="Int. J. Syst. Evol. Microbiol.">
        <title>The Global Catalogue of Microorganisms (GCM) 10K type strain sequencing project: providing services to taxonomists for standard genome sequencing and annotation.</title>
        <authorList>
            <consortium name="The Broad Institute Genomics Platform"/>
            <consortium name="The Broad Institute Genome Sequencing Center for Infectious Disease"/>
            <person name="Wu L."/>
            <person name="Ma J."/>
        </authorList>
    </citation>
    <scope>NUCLEOTIDE SEQUENCE [LARGE SCALE GENOMIC DNA]</scope>
    <source>
        <strain evidence="7">CGMCC 1.18439</strain>
    </source>
</reference>
<feature type="transmembrane region" description="Helical" evidence="4">
    <location>
        <begin position="172"/>
        <end position="192"/>
    </location>
</feature>
<feature type="transmembrane region" description="Helical" evidence="4">
    <location>
        <begin position="47"/>
        <end position="66"/>
    </location>
</feature>
<proteinExistence type="predicted"/>
<feature type="transmembrane region" description="Helical" evidence="4">
    <location>
        <begin position="248"/>
        <end position="270"/>
    </location>
</feature>
<evidence type="ECO:0000256" key="1">
    <source>
        <dbReference type="ARBA" id="ARBA00022692"/>
    </source>
</evidence>
<dbReference type="PANTHER" id="PTHR23525">
    <property type="entry name" value="TRANSPORTER, PUTATIVE-RELATED"/>
    <property type="match status" value="1"/>
</dbReference>
<feature type="transmembrane region" description="Helical" evidence="4">
    <location>
        <begin position="133"/>
        <end position="152"/>
    </location>
</feature>
<evidence type="ECO:0000256" key="3">
    <source>
        <dbReference type="ARBA" id="ARBA00023136"/>
    </source>
</evidence>
<evidence type="ECO:0000256" key="4">
    <source>
        <dbReference type="SAM" id="Phobius"/>
    </source>
</evidence>